<reference evidence="2 3" key="1">
    <citation type="submission" date="2007-06" db="EMBL/GenBank/DDBJ databases">
        <title>The Genome Sequence of Coccidioides posadasii RMSCC_3488.</title>
        <authorList>
            <consortium name="Coccidioides Genome Resources Consortium"/>
            <consortium name="The Broad Institute Genome Sequencing Platform"/>
            <person name="Henn M.R."/>
            <person name="Sykes S."/>
            <person name="Young S."/>
            <person name="Jaffe D."/>
            <person name="Berlin A."/>
            <person name="Alvarez P."/>
            <person name="Butler J."/>
            <person name="Gnerre S."/>
            <person name="Grabherr M."/>
            <person name="Mauceli E."/>
            <person name="Brockman W."/>
            <person name="Kodira C."/>
            <person name="Alvarado L."/>
            <person name="Zeng Q."/>
            <person name="Crawford M."/>
            <person name="Antoine C."/>
            <person name="Devon K."/>
            <person name="Galgiani J."/>
            <person name="Orsborn K."/>
            <person name="Lewis M.L."/>
            <person name="Nusbaum C."/>
            <person name="Galagan J."/>
            <person name="Birren B."/>
        </authorList>
    </citation>
    <scope>NUCLEOTIDE SEQUENCE [LARGE SCALE GENOMIC DNA]</scope>
    <source>
        <strain evidence="2 3">RMSCC 3488</strain>
    </source>
</reference>
<reference evidence="3" key="3">
    <citation type="journal article" date="2010" name="Genome Res.">
        <title>Population genomic sequencing of Coccidioides fungi reveals recent hybridization and transposon control.</title>
        <authorList>
            <person name="Neafsey D.E."/>
            <person name="Barker B.M."/>
            <person name="Sharpton T.J."/>
            <person name="Stajich J.E."/>
            <person name="Park D.J."/>
            <person name="Whiston E."/>
            <person name="Hung C.-Y."/>
            <person name="McMahan C."/>
            <person name="White J."/>
            <person name="Sykes S."/>
            <person name="Heiman D."/>
            <person name="Young S."/>
            <person name="Zeng Q."/>
            <person name="Abouelleil A."/>
            <person name="Aftuck L."/>
            <person name="Bessette D."/>
            <person name="Brown A."/>
            <person name="FitzGerald M."/>
            <person name="Lui A."/>
            <person name="Macdonald J.P."/>
            <person name="Priest M."/>
            <person name="Orbach M.J."/>
            <person name="Galgiani J.N."/>
            <person name="Kirkland T.N."/>
            <person name="Cole G.T."/>
            <person name="Birren B.W."/>
            <person name="Henn M.R."/>
            <person name="Taylor J.W."/>
            <person name="Rounsley S.D."/>
        </authorList>
    </citation>
    <scope>NUCLEOTIDE SEQUENCE [LARGE SCALE GENOMIC DNA]</scope>
    <source>
        <strain evidence="3">RMSCC 3488</strain>
    </source>
</reference>
<gene>
    <name evidence="2" type="ORF">CPAG_05277</name>
</gene>
<sequence>MGRILDAGGDQKPERRPGMGINKESVCFQGSHVPPALLDTAPLGWLGNTSCSESNAAILPLVREWKHRLAVGLGPSTHSQSLQSLDVALFRSEPHGREAPQEPEMKTIMTWLQKLQLPCSQSKQGNTTRGGNKQRRPSRPIRRAFGDSAGTG</sequence>
<dbReference type="OrthoDB" id="5383867at2759"/>
<name>A0A0J6FJC9_COCPO</name>
<feature type="compositionally biased region" description="Basic residues" evidence="1">
    <location>
        <begin position="132"/>
        <end position="142"/>
    </location>
</feature>
<protein>
    <submittedName>
        <fullName evidence="2">Uncharacterized protein</fullName>
    </submittedName>
</protein>
<dbReference type="EMBL" id="DS268111">
    <property type="protein sequence ID" value="KMM68954.1"/>
    <property type="molecule type" value="Genomic_DNA"/>
</dbReference>
<feature type="region of interest" description="Disordered" evidence="1">
    <location>
        <begin position="119"/>
        <end position="152"/>
    </location>
</feature>
<proteinExistence type="predicted"/>
<evidence type="ECO:0000313" key="3">
    <source>
        <dbReference type="Proteomes" id="UP000054567"/>
    </source>
</evidence>
<dbReference type="VEuPathDB" id="FungiDB:CPAG_05277"/>
<evidence type="ECO:0000313" key="2">
    <source>
        <dbReference type="EMBL" id="KMM68954.1"/>
    </source>
</evidence>
<dbReference type="Proteomes" id="UP000054567">
    <property type="component" value="Unassembled WGS sequence"/>
</dbReference>
<dbReference type="AlphaFoldDB" id="A0A0J6FJC9"/>
<organism evidence="2 3">
    <name type="scientific">Coccidioides posadasii RMSCC 3488</name>
    <dbReference type="NCBI Taxonomy" id="454284"/>
    <lineage>
        <taxon>Eukaryota</taxon>
        <taxon>Fungi</taxon>
        <taxon>Dikarya</taxon>
        <taxon>Ascomycota</taxon>
        <taxon>Pezizomycotina</taxon>
        <taxon>Eurotiomycetes</taxon>
        <taxon>Eurotiomycetidae</taxon>
        <taxon>Onygenales</taxon>
        <taxon>Onygenaceae</taxon>
        <taxon>Coccidioides</taxon>
    </lineage>
</organism>
<reference evidence="3" key="2">
    <citation type="journal article" date="2009" name="Genome Res.">
        <title>Comparative genomic analyses of the human fungal pathogens Coccidioides and their relatives.</title>
        <authorList>
            <person name="Sharpton T.J."/>
            <person name="Stajich J.E."/>
            <person name="Rounsley S.D."/>
            <person name="Gardner M.J."/>
            <person name="Wortman J.R."/>
            <person name="Jordar V.S."/>
            <person name="Maiti R."/>
            <person name="Kodira C.D."/>
            <person name="Neafsey D.E."/>
            <person name="Zeng Q."/>
            <person name="Hung C.-Y."/>
            <person name="McMahan C."/>
            <person name="Muszewska A."/>
            <person name="Grynberg M."/>
            <person name="Mandel M.A."/>
            <person name="Kellner E.M."/>
            <person name="Barker B.M."/>
            <person name="Galgiani J.N."/>
            <person name="Orbach M.J."/>
            <person name="Kirkland T.N."/>
            <person name="Cole G.T."/>
            <person name="Henn M.R."/>
            <person name="Birren B.W."/>
            <person name="Taylor J.W."/>
        </authorList>
    </citation>
    <scope>NUCLEOTIDE SEQUENCE [LARGE SCALE GENOMIC DNA]</scope>
    <source>
        <strain evidence="3">RMSCC 3488</strain>
    </source>
</reference>
<feature type="compositionally biased region" description="Polar residues" evidence="1">
    <location>
        <begin position="119"/>
        <end position="131"/>
    </location>
</feature>
<evidence type="ECO:0000256" key="1">
    <source>
        <dbReference type="SAM" id="MobiDB-lite"/>
    </source>
</evidence>
<accession>A0A0J6FJC9</accession>